<organism evidence="1 2">
    <name type="scientific">Nicotiana sylvestris</name>
    <name type="common">Wood tobacco</name>
    <name type="synonym">South American tobacco</name>
    <dbReference type="NCBI Taxonomy" id="4096"/>
    <lineage>
        <taxon>Eukaryota</taxon>
        <taxon>Viridiplantae</taxon>
        <taxon>Streptophyta</taxon>
        <taxon>Embryophyta</taxon>
        <taxon>Tracheophyta</taxon>
        <taxon>Spermatophyta</taxon>
        <taxon>Magnoliopsida</taxon>
        <taxon>eudicotyledons</taxon>
        <taxon>Gunneridae</taxon>
        <taxon>Pentapetalae</taxon>
        <taxon>asterids</taxon>
        <taxon>lamiids</taxon>
        <taxon>Solanales</taxon>
        <taxon>Solanaceae</taxon>
        <taxon>Nicotianoideae</taxon>
        <taxon>Nicotianeae</taxon>
        <taxon>Nicotiana</taxon>
    </lineage>
</organism>
<keyword evidence="1" id="KW-1185">Reference proteome</keyword>
<dbReference type="Proteomes" id="UP000189701">
    <property type="component" value="Unplaced"/>
</dbReference>
<gene>
    <name evidence="2" type="primary">LOC104221791</name>
</gene>
<sequence>MGDTRYQGIRVRVVPSFRAFPELARAIGGRVKRQEHCGVDLHPVRGARVRVRAVLSFRAFPELGRQLHGFCSLAFLVPIF</sequence>
<dbReference type="RefSeq" id="XP_009771229.1">
    <property type="nucleotide sequence ID" value="XM_009772927.1"/>
</dbReference>
<evidence type="ECO:0000313" key="1">
    <source>
        <dbReference type="Proteomes" id="UP000189701"/>
    </source>
</evidence>
<protein>
    <submittedName>
        <fullName evidence="2">Uncharacterized protein LOC104221791 isoform X3</fullName>
    </submittedName>
</protein>
<reference evidence="1" key="1">
    <citation type="journal article" date="2013" name="Genome Biol.">
        <title>Reference genomes and transcriptomes of Nicotiana sylvestris and Nicotiana tomentosiformis.</title>
        <authorList>
            <person name="Sierro N."/>
            <person name="Battey J.N."/>
            <person name="Ouadi S."/>
            <person name="Bovet L."/>
            <person name="Goepfert S."/>
            <person name="Bakaher N."/>
            <person name="Peitsch M.C."/>
            <person name="Ivanov N.V."/>
        </authorList>
    </citation>
    <scope>NUCLEOTIDE SEQUENCE [LARGE SCALE GENOMIC DNA]</scope>
</reference>
<dbReference type="AlphaFoldDB" id="A0A1U7W997"/>
<reference evidence="2" key="2">
    <citation type="submission" date="2025-08" db="UniProtKB">
        <authorList>
            <consortium name="RefSeq"/>
        </authorList>
    </citation>
    <scope>IDENTIFICATION</scope>
    <source>
        <tissue evidence="2">Leaf</tissue>
    </source>
</reference>
<name>A0A1U7W997_NICSY</name>
<proteinExistence type="predicted"/>
<accession>A0A1U7W997</accession>
<evidence type="ECO:0000313" key="2">
    <source>
        <dbReference type="RefSeq" id="XP_009771229.1"/>
    </source>
</evidence>